<sequence>MNGNLSVILSGANAFSDFAREWQTRMGETFALASFDRSTVAGFAVRSRGFRVRDVLFNRFENAAVLRTAGQRVGTEDHVRLWIVHRGAWRFGEPGGIEHTTPAGRLLLQTGELSHFSAAPGTTGQVLVLPAAEIRRGRGRPVTGLADTAEVRLLTAHATLVSRMLDGLGPAGINATRDTLAELARAAAGGGLDDVEPLLSPALAQAARDLADRRLTDPALSAAALARKLNVSARTLQRAFANEGQSLSAYIRERRLDEARRALITPHRRMSITEIAARWQFADSGHFARAFRKRYDQTPTDYAATVTCESDVPGLRTRDRSVMERATRASTP</sequence>
<dbReference type="EMBL" id="PYBJ01000019">
    <property type="protein sequence ID" value="PSM40360.1"/>
    <property type="molecule type" value="Genomic_DNA"/>
</dbReference>
<evidence type="ECO:0000256" key="3">
    <source>
        <dbReference type="ARBA" id="ARBA00023163"/>
    </source>
</evidence>
<evidence type="ECO:0000256" key="1">
    <source>
        <dbReference type="ARBA" id="ARBA00023015"/>
    </source>
</evidence>
<dbReference type="InterPro" id="IPR018060">
    <property type="entry name" value="HTH_AraC"/>
</dbReference>
<evidence type="ECO:0000313" key="5">
    <source>
        <dbReference type="EMBL" id="PSM40360.1"/>
    </source>
</evidence>
<feature type="domain" description="HTH araC/xylS-type" evidence="4">
    <location>
        <begin position="205"/>
        <end position="305"/>
    </location>
</feature>
<dbReference type="Pfam" id="PF12833">
    <property type="entry name" value="HTH_18"/>
    <property type="match status" value="1"/>
</dbReference>
<reference evidence="5 6" key="1">
    <citation type="submission" date="2018-03" db="EMBL/GenBank/DDBJ databases">
        <title>Streptomyces dioscori sp. nov., a novel endophytic actinobacterium isolated from bulbil of Dioscorea bulbifera L.</title>
        <authorList>
            <person name="Zhikuan W."/>
        </authorList>
    </citation>
    <scope>NUCLEOTIDE SEQUENCE [LARGE SCALE GENOMIC DNA]</scope>
    <source>
        <strain evidence="5 6">A217</strain>
    </source>
</reference>
<keyword evidence="1" id="KW-0805">Transcription regulation</keyword>
<dbReference type="InterPro" id="IPR009057">
    <property type="entry name" value="Homeodomain-like_sf"/>
</dbReference>
<dbReference type="InterPro" id="IPR053142">
    <property type="entry name" value="PchR_regulatory_protein"/>
</dbReference>
<keyword evidence="3" id="KW-0804">Transcription</keyword>
<keyword evidence="2" id="KW-0238">DNA-binding</keyword>
<dbReference type="SUPFAM" id="SSF46689">
    <property type="entry name" value="Homeodomain-like"/>
    <property type="match status" value="1"/>
</dbReference>
<dbReference type="GO" id="GO:0003700">
    <property type="term" value="F:DNA-binding transcription factor activity"/>
    <property type="evidence" value="ECO:0007669"/>
    <property type="project" value="InterPro"/>
</dbReference>
<dbReference type="PANTHER" id="PTHR47893:SF1">
    <property type="entry name" value="REGULATORY PROTEIN PCHR"/>
    <property type="match status" value="1"/>
</dbReference>
<evidence type="ECO:0000256" key="2">
    <source>
        <dbReference type="ARBA" id="ARBA00023125"/>
    </source>
</evidence>
<dbReference type="PROSITE" id="PS00041">
    <property type="entry name" value="HTH_ARAC_FAMILY_1"/>
    <property type="match status" value="1"/>
</dbReference>
<dbReference type="Proteomes" id="UP000240429">
    <property type="component" value="Unassembled WGS sequence"/>
</dbReference>
<keyword evidence="6" id="KW-1185">Reference proteome</keyword>
<evidence type="ECO:0000313" key="6">
    <source>
        <dbReference type="Proteomes" id="UP000240429"/>
    </source>
</evidence>
<dbReference type="SMART" id="SM00342">
    <property type="entry name" value="HTH_ARAC"/>
    <property type="match status" value="1"/>
</dbReference>
<dbReference type="OrthoDB" id="9799345at2"/>
<dbReference type="Gene3D" id="1.10.10.60">
    <property type="entry name" value="Homeodomain-like"/>
    <property type="match status" value="1"/>
</dbReference>
<gene>
    <name evidence="5" type="ORF">C6Y14_27075</name>
</gene>
<dbReference type="InterPro" id="IPR018062">
    <property type="entry name" value="HTH_AraC-typ_CS"/>
</dbReference>
<dbReference type="AlphaFoldDB" id="A0A2P8Q2A3"/>
<comment type="caution">
    <text evidence="5">The sequence shown here is derived from an EMBL/GenBank/DDBJ whole genome shotgun (WGS) entry which is preliminary data.</text>
</comment>
<dbReference type="PANTHER" id="PTHR47893">
    <property type="entry name" value="REGULATORY PROTEIN PCHR"/>
    <property type="match status" value="1"/>
</dbReference>
<organism evidence="5 6">
    <name type="scientific">Streptomyces dioscori</name>
    <dbReference type="NCBI Taxonomy" id="2109333"/>
    <lineage>
        <taxon>Bacteria</taxon>
        <taxon>Bacillati</taxon>
        <taxon>Actinomycetota</taxon>
        <taxon>Actinomycetes</taxon>
        <taxon>Kitasatosporales</taxon>
        <taxon>Streptomycetaceae</taxon>
        <taxon>Streptomyces</taxon>
        <taxon>Streptomyces aurantiacus group</taxon>
    </lineage>
</organism>
<evidence type="ECO:0000259" key="4">
    <source>
        <dbReference type="PROSITE" id="PS01124"/>
    </source>
</evidence>
<accession>A0A2P8Q2A3</accession>
<dbReference type="RefSeq" id="WP_107019440.1">
    <property type="nucleotide sequence ID" value="NZ_KZ679048.1"/>
</dbReference>
<name>A0A2P8Q2A3_9ACTN</name>
<protein>
    <submittedName>
        <fullName evidence="5">AraC family transcriptional regulator</fullName>
    </submittedName>
</protein>
<dbReference type="GO" id="GO:0043565">
    <property type="term" value="F:sequence-specific DNA binding"/>
    <property type="evidence" value="ECO:0007669"/>
    <property type="project" value="InterPro"/>
</dbReference>
<proteinExistence type="predicted"/>
<dbReference type="PROSITE" id="PS01124">
    <property type="entry name" value="HTH_ARAC_FAMILY_2"/>
    <property type="match status" value="1"/>
</dbReference>